<dbReference type="EMBL" id="CAJOAZ010018511">
    <property type="protein sequence ID" value="CAF4327005.1"/>
    <property type="molecule type" value="Genomic_DNA"/>
</dbReference>
<comment type="caution">
    <text evidence="1">The sequence shown here is derived from an EMBL/GenBank/DDBJ whole genome shotgun (WGS) entry which is preliminary data.</text>
</comment>
<reference evidence="1" key="1">
    <citation type="submission" date="2021-02" db="EMBL/GenBank/DDBJ databases">
        <authorList>
            <person name="Nowell W R."/>
        </authorList>
    </citation>
    <scope>NUCLEOTIDE SEQUENCE</scope>
</reference>
<dbReference type="AlphaFoldDB" id="A0A820JGN7"/>
<protein>
    <submittedName>
        <fullName evidence="1">Uncharacterized protein</fullName>
    </submittedName>
</protein>
<gene>
    <name evidence="1" type="ORF">OXD698_LOCUS47484</name>
</gene>
<feature type="non-terminal residue" evidence="1">
    <location>
        <position position="47"/>
    </location>
</feature>
<sequence length="47" mass="5661">MSNWDTFRKVLINDARLGLIMYNDCRLREGEDLLQFCIQQRENCPQL</sequence>
<dbReference type="Proteomes" id="UP000663844">
    <property type="component" value="Unassembled WGS sequence"/>
</dbReference>
<proteinExistence type="predicted"/>
<evidence type="ECO:0000313" key="1">
    <source>
        <dbReference type="EMBL" id="CAF4327005.1"/>
    </source>
</evidence>
<organism evidence="1 2">
    <name type="scientific">Adineta steineri</name>
    <dbReference type="NCBI Taxonomy" id="433720"/>
    <lineage>
        <taxon>Eukaryota</taxon>
        <taxon>Metazoa</taxon>
        <taxon>Spiralia</taxon>
        <taxon>Gnathifera</taxon>
        <taxon>Rotifera</taxon>
        <taxon>Eurotatoria</taxon>
        <taxon>Bdelloidea</taxon>
        <taxon>Adinetida</taxon>
        <taxon>Adinetidae</taxon>
        <taxon>Adineta</taxon>
    </lineage>
</organism>
<name>A0A820JGN7_9BILA</name>
<accession>A0A820JGN7</accession>
<evidence type="ECO:0000313" key="2">
    <source>
        <dbReference type="Proteomes" id="UP000663844"/>
    </source>
</evidence>